<dbReference type="SUPFAM" id="SSF55347">
    <property type="entry name" value="Glyceraldehyde-3-phosphate dehydrogenase-like, C-terminal domain"/>
    <property type="match status" value="1"/>
</dbReference>
<evidence type="ECO:0000256" key="2">
    <source>
        <dbReference type="ARBA" id="ARBA00023002"/>
    </source>
</evidence>
<dbReference type="Gene3D" id="3.40.50.720">
    <property type="entry name" value="NAD(P)-binding Rossmann-like Domain"/>
    <property type="match status" value="1"/>
</dbReference>
<reference evidence="5 6" key="1">
    <citation type="submission" date="2020-07" db="EMBL/GenBank/DDBJ databases">
        <title>Sequencing the genomes of 1000 actinobacteria strains.</title>
        <authorList>
            <person name="Klenk H.-P."/>
        </authorList>
    </citation>
    <scope>NUCLEOTIDE SEQUENCE [LARGE SCALE GENOMIC DNA]</scope>
    <source>
        <strain evidence="5 6">DSM 7487</strain>
    </source>
</reference>
<dbReference type="Pfam" id="PF22725">
    <property type="entry name" value="GFO_IDH_MocA_C3"/>
    <property type="match status" value="1"/>
</dbReference>
<dbReference type="PANTHER" id="PTHR43708">
    <property type="entry name" value="CONSERVED EXPRESSED OXIDOREDUCTASE (EUROFUNG)"/>
    <property type="match status" value="1"/>
</dbReference>
<dbReference type="Gene3D" id="3.30.360.10">
    <property type="entry name" value="Dihydrodipicolinate Reductase, domain 2"/>
    <property type="match status" value="1"/>
</dbReference>
<dbReference type="GO" id="GO:0000166">
    <property type="term" value="F:nucleotide binding"/>
    <property type="evidence" value="ECO:0007669"/>
    <property type="project" value="InterPro"/>
</dbReference>
<comment type="caution">
    <text evidence="5">The sequence shown here is derived from an EMBL/GenBank/DDBJ whole genome shotgun (WGS) entry which is preliminary data.</text>
</comment>
<dbReference type="InterPro" id="IPR051317">
    <property type="entry name" value="Gfo/Idh/MocA_oxidoreduct"/>
</dbReference>
<keyword evidence="2" id="KW-0560">Oxidoreductase</keyword>
<evidence type="ECO:0000313" key="5">
    <source>
        <dbReference type="EMBL" id="NYD25166.1"/>
    </source>
</evidence>
<evidence type="ECO:0000256" key="1">
    <source>
        <dbReference type="ARBA" id="ARBA00010928"/>
    </source>
</evidence>
<gene>
    <name evidence="5" type="ORF">BJ968_004775</name>
</gene>
<dbReference type="GO" id="GO:0016491">
    <property type="term" value="F:oxidoreductase activity"/>
    <property type="evidence" value="ECO:0007669"/>
    <property type="project" value="UniProtKB-KW"/>
</dbReference>
<keyword evidence="6" id="KW-1185">Reference proteome</keyword>
<dbReference type="InterPro" id="IPR055170">
    <property type="entry name" value="GFO_IDH_MocA-like_dom"/>
</dbReference>
<organism evidence="5 6">
    <name type="scientific">Kineococcus aurantiacus</name>
    <dbReference type="NCBI Taxonomy" id="37633"/>
    <lineage>
        <taxon>Bacteria</taxon>
        <taxon>Bacillati</taxon>
        <taxon>Actinomycetota</taxon>
        <taxon>Actinomycetes</taxon>
        <taxon>Kineosporiales</taxon>
        <taxon>Kineosporiaceae</taxon>
        <taxon>Kineococcus</taxon>
    </lineage>
</organism>
<proteinExistence type="inferred from homology"/>
<evidence type="ECO:0000259" key="4">
    <source>
        <dbReference type="Pfam" id="PF22725"/>
    </source>
</evidence>
<dbReference type="InterPro" id="IPR000683">
    <property type="entry name" value="Gfo/Idh/MocA-like_OxRdtase_N"/>
</dbReference>
<dbReference type="AlphaFoldDB" id="A0A7Y9DQV9"/>
<name>A0A7Y9DQV9_9ACTN</name>
<evidence type="ECO:0000313" key="6">
    <source>
        <dbReference type="Proteomes" id="UP000521922"/>
    </source>
</evidence>
<sequence>MSGVGRQQSTSGRSRALEDLSACSPPVTFALVGYGEGGRYFHAPVIAGAAGARLGFIVTGSPERSAQAAAEHPQAEVVPSLAEAVAAGAQAVAISTPVATHSQLTDQAIALGVPTVCDKPFALDARAARASVQRARSTGVLLSPCQNRRWDSDFRTLRRVLANGELGQVTRLESALERWAPAEPVIAGGGLLRDFGTHLVDQALVLFGPVESVAAQTSGGDGCEREARLQLQHVNGVVSELSASLVQPAPAPRYRLTGTAGSFVLEAPLDVQEALLLAGRTPGVEGDAWGVEPPSRWGAVVLGDGPARRVPSEPGRWPDFYAAFARAVRGRGPVPVDPADAIATCEILDAARRAARSGATVRLPTHA</sequence>
<feature type="domain" description="GFO/IDH/MocA-like oxidoreductase" evidence="4">
    <location>
        <begin position="154"/>
        <end position="263"/>
    </location>
</feature>
<dbReference type="InterPro" id="IPR036291">
    <property type="entry name" value="NAD(P)-bd_dom_sf"/>
</dbReference>
<dbReference type="EMBL" id="JACCBB010000002">
    <property type="protein sequence ID" value="NYD25166.1"/>
    <property type="molecule type" value="Genomic_DNA"/>
</dbReference>
<dbReference type="SUPFAM" id="SSF51735">
    <property type="entry name" value="NAD(P)-binding Rossmann-fold domains"/>
    <property type="match status" value="1"/>
</dbReference>
<comment type="similarity">
    <text evidence="1">Belongs to the Gfo/Idh/MocA family.</text>
</comment>
<evidence type="ECO:0000259" key="3">
    <source>
        <dbReference type="Pfam" id="PF01408"/>
    </source>
</evidence>
<dbReference type="PANTHER" id="PTHR43708:SF5">
    <property type="entry name" value="CONSERVED EXPRESSED OXIDOREDUCTASE (EUROFUNG)-RELATED"/>
    <property type="match status" value="1"/>
</dbReference>
<dbReference type="Proteomes" id="UP000521922">
    <property type="component" value="Unassembled WGS sequence"/>
</dbReference>
<protein>
    <submittedName>
        <fullName evidence="5">Putative dehydrogenase</fullName>
    </submittedName>
</protein>
<feature type="domain" description="Gfo/Idh/MocA-like oxidoreductase N-terminal" evidence="3">
    <location>
        <begin position="28"/>
        <end position="143"/>
    </location>
</feature>
<dbReference type="RefSeq" id="WP_343078296.1">
    <property type="nucleotide sequence ID" value="NZ_BAAAGN010000024.1"/>
</dbReference>
<accession>A0A7Y9DQV9</accession>
<dbReference type="Pfam" id="PF01408">
    <property type="entry name" value="GFO_IDH_MocA"/>
    <property type="match status" value="1"/>
</dbReference>